<evidence type="ECO:0000313" key="1">
    <source>
        <dbReference type="EMBL" id="QDE38438.1"/>
    </source>
</evidence>
<dbReference type="AlphaFoldDB" id="A0A4Y5Z1S4"/>
<dbReference type="Proteomes" id="UP000316093">
    <property type="component" value="Chromosome"/>
</dbReference>
<evidence type="ECO:0000313" key="2">
    <source>
        <dbReference type="Proteomes" id="UP000316093"/>
    </source>
</evidence>
<gene>
    <name evidence="1" type="ORF">FIV34_04095</name>
</gene>
<proteinExistence type="predicted"/>
<organism evidence="1 2">
    <name type="scientific">Luteibacter pinisoli</name>
    <dbReference type="NCBI Taxonomy" id="2589080"/>
    <lineage>
        <taxon>Bacteria</taxon>
        <taxon>Pseudomonadati</taxon>
        <taxon>Pseudomonadota</taxon>
        <taxon>Gammaproteobacteria</taxon>
        <taxon>Lysobacterales</taxon>
        <taxon>Rhodanobacteraceae</taxon>
        <taxon>Luteibacter</taxon>
    </lineage>
</organism>
<protein>
    <submittedName>
        <fullName evidence="1">Uncharacterized protein</fullName>
    </submittedName>
</protein>
<sequence length="92" mass="10229">MIKNAGFGTRYATLATSLEQELASYDEWIDEVRSQLRAIGPGDAPNVREVRQRGADLLADLMRAREAIAKVASHTFEKRARASNVVYLRGHA</sequence>
<accession>A0A4Y5Z1S4</accession>
<name>A0A4Y5Z1S4_9GAMM</name>
<dbReference type="EMBL" id="CP041046">
    <property type="protein sequence ID" value="QDE38438.1"/>
    <property type="molecule type" value="Genomic_DNA"/>
</dbReference>
<keyword evidence="2" id="KW-1185">Reference proteome</keyword>
<dbReference type="KEGG" id="lpy:FIV34_04095"/>
<dbReference type="RefSeq" id="WP_139979937.1">
    <property type="nucleotide sequence ID" value="NZ_CP041046.1"/>
</dbReference>
<reference evidence="1 2" key="1">
    <citation type="submission" date="2019-06" db="EMBL/GenBank/DDBJ databases">
        <title>A complete genome sequence for Luteibacter pinisoli MAH-14.</title>
        <authorList>
            <person name="Baltrus D.A."/>
        </authorList>
    </citation>
    <scope>NUCLEOTIDE SEQUENCE [LARGE SCALE GENOMIC DNA]</scope>
    <source>
        <strain evidence="1 2">MAH-14</strain>
    </source>
</reference>